<protein>
    <submittedName>
        <fullName evidence="4">LodA/GoxA family CTQ-dependent oxidase</fullName>
    </submittedName>
</protein>
<evidence type="ECO:0000259" key="3">
    <source>
        <dbReference type="Pfam" id="PF18417"/>
    </source>
</evidence>
<dbReference type="InterPro" id="IPR041173">
    <property type="entry name" value="LodA_C"/>
</dbReference>
<evidence type="ECO:0000259" key="2">
    <source>
        <dbReference type="Pfam" id="PF17990"/>
    </source>
</evidence>
<dbReference type="GO" id="GO:1900191">
    <property type="term" value="P:negative regulation of single-species biofilm formation"/>
    <property type="evidence" value="ECO:0007669"/>
    <property type="project" value="InterPro"/>
</dbReference>
<dbReference type="InterPro" id="IPR041168">
    <property type="entry name" value="LodA_N"/>
</dbReference>
<dbReference type="RefSeq" id="WP_208845108.1">
    <property type="nucleotide sequence ID" value="NZ_CP072135.1"/>
</dbReference>
<evidence type="ECO:0000313" key="4">
    <source>
        <dbReference type="EMBL" id="QTH73496.1"/>
    </source>
</evidence>
<organism evidence="4 5">
    <name type="scientific">Pseudoalteromonas xiamenensis</name>
    <dbReference type="NCBI Taxonomy" id="882626"/>
    <lineage>
        <taxon>Bacteria</taxon>
        <taxon>Pseudomonadati</taxon>
        <taxon>Pseudomonadota</taxon>
        <taxon>Gammaproteobacteria</taxon>
        <taxon>Alteromonadales</taxon>
        <taxon>Pseudoalteromonadaceae</taxon>
        <taxon>Pseudoalteromonas</taxon>
    </lineage>
</organism>
<feature type="region of interest" description="Disordered" evidence="1">
    <location>
        <begin position="385"/>
        <end position="426"/>
    </location>
</feature>
<dbReference type="InterPro" id="IPR033797">
    <property type="entry name" value="LodA"/>
</dbReference>
<evidence type="ECO:0000313" key="5">
    <source>
        <dbReference type="Proteomes" id="UP000664904"/>
    </source>
</evidence>
<feature type="domain" description="L-Lysine epsilon oxidase N-terminal" evidence="2">
    <location>
        <begin position="7"/>
        <end position="310"/>
    </location>
</feature>
<dbReference type="GO" id="GO:0031640">
    <property type="term" value="P:killing of cells of another organism"/>
    <property type="evidence" value="ECO:0007669"/>
    <property type="project" value="InterPro"/>
</dbReference>
<dbReference type="Proteomes" id="UP000664904">
    <property type="component" value="Plasmid unnamed5"/>
</dbReference>
<geneLocation type="plasmid" evidence="4 5">
    <name>unnamed5</name>
</geneLocation>
<keyword evidence="5" id="KW-1185">Reference proteome</keyword>
<reference evidence="4" key="1">
    <citation type="submission" date="2021-03" db="EMBL/GenBank/DDBJ databases">
        <title>Complete Genome of Pseudoalteromonas xiamenensis STKMTI.2, a new potential marine bacterium producing anti-Vibrio compounds.</title>
        <authorList>
            <person name="Handayani D.P."/>
            <person name="Isnansetyo A."/>
            <person name="Istiqomah I."/>
            <person name="Jumina J."/>
        </authorList>
    </citation>
    <scope>NUCLEOTIDE SEQUENCE</scope>
    <source>
        <strain evidence="4">STKMTI.2</strain>
        <plasmid evidence="4">unnamed5</plasmid>
    </source>
</reference>
<evidence type="ECO:0000256" key="1">
    <source>
        <dbReference type="SAM" id="MobiDB-lite"/>
    </source>
</evidence>
<name>A0A975HMU8_9GAMM</name>
<dbReference type="AlphaFoldDB" id="A0A975HMU8"/>
<gene>
    <name evidence="4" type="ORF">J5O05_18565</name>
</gene>
<proteinExistence type="predicted"/>
<feature type="domain" description="L-lysine epsilon oxidase C-terminal" evidence="3">
    <location>
        <begin position="434"/>
        <end position="568"/>
    </location>
</feature>
<dbReference type="Pfam" id="PF17990">
    <property type="entry name" value="LodA_N"/>
    <property type="match status" value="1"/>
</dbReference>
<dbReference type="GO" id="GO:0033736">
    <property type="term" value="F:L-lysine 6-oxidase activity"/>
    <property type="evidence" value="ECO:0007669"/>
    <property type="project" value="InterPro"/>
</dbReference>
<dbReference type="Pfam" id="PF18417">
    <property type="entry name" value="LodA_C"/>
    <property type="match status" value="1"/>
</dbReference>
<dbReference type="KEGG" id="pxi:J5O05_18565"/>
<sequence length="724" mass="80603">MGYFRVHPSINFARVGNSEEYYLAPETAAGEIVDKATGLFGGLPIKAGSENTPIDENDFRDASENVKRQAARFRLFAYDDEQTTYPSNDAGREVKIGDSIGGKVIKDIVWQVHVANKKNNNYKITSDNGTPDGAEEGIVAYEGGKTPPIRNPEFGPELQDENRLKTLVVDPGPRALSVKTQATTILHFDQATPASFVNSDNLIQQESSAWKYPKSFPYQHFNQESCKMYNPLGDITSLGEMCIEPNTGRLIVAGGFGKASGIVLNGQYPELNDAIDNDYWFDDTSDGPVTATVYFEDGSVEHAVHGWVVCTDPSYAPQTRNVVSTWDDVYDTWVQHLNLEPNMFNNGFKQDYEASFDGDVMPVFHAAFLQQWNAALPEKGIQGHKRMKEIQPSDTPSEKIPSFTSLLRKPSPPGTSNAPGNEDGTRLKMPLALGDAMKSFLAVTETQYFLLMQWYGNKFHAEARPMGDGERLDKVVLENCLGGRYSPGIDLTFIVRDTNLYVTKWQGEIGPFRINLESLNYANANSSKPFLGVGYVPLRTSAVEPGDLSKFMAQPWHTDYNSCATHVPDPNPTMPNPDNEEGKDPLTPIQDNTLYWSWPAQRPVSVYPKCLFTYDAASGQGKGFSRYSVRGDEGHGTQTFYPQEQGRYQCYLDFVKNWHKVGFVIQGLQIEDGKSGSNFGPDYFLEVQSKFTSKGDGVEVWPQASEPGYERLECCEPTDLDKKV</sequence>
<accession>A0A975HMU8</accession>
<dbReference type="CDD" id="cd14732">
    <property type="entry name" value="LodA"/>
    <property type="match status" value="1"/>
</dbReference>
<keyword evidence="4" id="KW-0614">Plasmid</keyword>
<dbReference type="EMBL" id="CP072135">
    <property type="protein sequence ID" value="QTH73496.1"/>
    <property type="molecule type" value="Genomic_DNA"/>
</dbReference>